<organism evidence="1">
    <name type="scientific">gut metagenome</name>
    <dbReference type="NCBI Taxonomy" id="749906"/>
    <lineage>
        <taxon>unclassified sequences</taxon>
        <taxon>metagenomes</taxon>
        <taxon>organismal metagenomes</taxon>
    </lineage>
</organism>
<proteinExistence type="predicted"/>
<reference evidence="1" key="1">
    <citation type="journal article" date="2012" name="PLoS ONE">
        <title>Gene sets for utilization of primary and secondary nutrition supplies in the distal gut of endangered iberian lynx.</title>
        <authorList>
            <person name="Alcaide M."/>
            <person name="Messina E."/>
            <person name="Richter M."/>
            <person name="Bargiela R."/>
            <person name="Peplies J."/>
            <person name="Huws S.A."/>
            <person name="Newbold C.J."/>
            <person name="Golyshin P.N."/>
            <person name="Simon M.A."/>
            <person name="Lopez G."/>
            <person name="Yakimov M.M."/>
            <person name="Ferrer M."/>
        </authorList>
    </citation>
    <scope>NUCLEOTIDE SEQUENCE</scope>
</reference>
<comment type="caution">
    <text evidence="1">The sequence shown here is derived from an EMBL/GenBank/DDBJ whole genome shotgun (WGS) entry which is preliminary data.</text>
</comment>
<evidence type="ECO:0000313" key="1">
    <source>
        <dbReference type="EMBL" id="EJW99693.1"/>
    </source>
</evidence>
<dbReference type="EMBL" id="AMCI01003690">
    <property type="protein sequence ID" value="EJW99693.1"/>
    <property type="molecule type" value="Genomic_DNA"/>
</dbReference>
<name>J9FYP3_9ZZZZ</name>
<protein>
    <submittedName>
        <fullName evidence="1">Uncharacterized protein</fullName>
    </submittedName>
</protein>
<sequence length="27" mass="3116">DQPIYHAKSQYLEMHLQSKEMILAAGL</sequence>
<gene>
    <name evidence="1" type="ORF">EVA_12198</name>
</gene>
<feature type="non-terminal residue" evidence="1">
    <location>
        <position position="1"/>
    </location>
</feature>
<dbReference type="AlphaFoldDB" id="J9FYP3"/>
<accession>J9FYP3</accession>